<dbReference type="InterPro" id="IPR000209">
    <property type="entry name" value="Peptidase_S8/S53_dom"/>
</dbReference>
<feature type="region of interest" description="Disordered" evidence="1">
    <location>
        <begin position="228"/>
        <end position="254"/>
    </location>
</feature>
<dbReference type="SMART" id="SM00248">
    <property type="entry name" value="ANK"/>
    <property type="match status" value="4"/>
</dbReference>
<dbReference type="Gene3D" id="3.40.50.200">
    <property type="entry name" value="Peptidase S8/S53 domain"/>
    <property type="match status" value="1"/>
</dbReference>
<evidence type="ECO:0000259" key="2">
    <source>
        <dbReference type="Pfam" id="PF00082"/>
    </source>
</evidence>
<accession>A0ABR0SGQ8</accession>
<evidence type="ECO:0000313" key="3">
    <source>
        <dbReference type="EMBL" id="KAK5991372.1"/>
    </source>
</evidence>
<proteinExistence type="predicted"/>
<reference evidence="3 4" key="1">
    <citation type="submission" date="2024-01" db="EMBL/GenBank/DDBJ databases">
        <title>Complete genome of Cladobotryum mycophilum ATHUM6906.</title>
        <authorList>
            <person name="Christinaki A.C."/>
            <person name="Myridakis A.I."/>
            <person name="Kouvelis V.N."/>
        </authorList>
    </citation>
    <scope>NUCLEOTIDE SEQUENCE [LARGE SCALE GENOMIC DNA]</scope>
    <source>
        <strain evidence="3 4">ATHUM6906</strain>
    </source>
</reference>
<comment type="caution">
    <text evidence="3">The sequence shown here is derived from an EMBL/GenBank/DDBJ whole genome shotgun (WGS) entry which is preliminary data.</text>
</comment>
<dbReference type="Pfam" id="PF00082">
    <property type="entry name" value="Peptidase_S8"/>
    <property type="match status" value="1"/>
</dbReference>
<dbReference type="InterPro" id="IPR036852">
    <property type="entry name" value="Peptidase_S8/S53_dom_sf"/>
</dbReference>
<dbReference type="EMBL" id="JAVFKD010000014">
    <property type="protein sequence ID" value="KAK5991372.1"/>
    <property type="molecule type" value="Genomic_DNA"/>
</dbReference>
<dbReference type="Gene3D" id="1.25.40.20">
    <property type="entry name" value="Ankyrin repeat-containing domain"/>
    <property type="match status" value="1"/>
</dbReference>
<keyword evidence="4" id="KW-1185">Reference proteome</keyword>
<feature type="domain" description="Peptidase S8/S53" evidence="2">
    <location>
        <begin position="708"/>
        <end position="948"/>
    </location>
</feature>
<organism evidence="3 4">
    <name type="scientific">Cladobotryum mycophilum</name>
    <dbReference type="NCBI Taxonomy" id="491253"/>
    <lineage>
        <taxon>Eukaryota</taxon>
        <taxon>Fungi</taxon>
        <taxon>Dikarya</taxon>
        <taxon>Ascomycota</taxon>
        <taxon>Pezizomycotina</taxon>
        <taxon>Sordariomycetes</taxon>
        <taxon>Hypocreomycetidae</taxon>
        <taxon>Hypocreales</taxon>
        <taxon>Hypocreaceae</taxon>
        <taxon>Cladobotryum</taxon>
    </lineage>
</organism>
<dbReference type="InterPro" id="IPR036770">
    <property type="entry name" value="Ankyrin_rpt-contain_sf"/>
</dbReference>
<evidence type="ECO:0000313" key="4">
    <source>
        <dbReference type="Proteomes" id="UP001338125"/>
    </source>
</evidence>
<sequence>MSDEKAKKSENGLLRYLGQSKTVAEFHTEFEKSLPKRTKSSTTGPKFHRAVARAIEDQLNELRHQQPNTFSTAAWYEAMVENVKEILNFRENEKMKRASLSPSIRAEWSDGPIDELRLQPAYIIATALCRLDPPMAFVLDERRYSPFEIAAASGLTGLVRVMIDELAKYYQTSDSTGQLLLQHVSRKSKSKLSAFQLAAKKCRLDVLKLLLDEFPSLADKDSLSATMKRTVPNSTNDDDDSGLDMDDDSDDKDEATEDDALEAFKLILDKVKPVDDFEIWQEAVKTPSLKVVKYLIDKAASKDALSTSISYENVKCIIESGTIEMWEALDGSILHDLMSKNSGGLLHIAVQHLKVNIVEHIVTNYPNQIQFGTQTSEKSGNEIEYPIQCLRRPITLTDLAPDSEYMKIRDLLLHAMIRSDSAIMGIKDIRRILSKSNIEANTICLHLSTINTEEQSFADYVQWLDAQKQNTARIFKFEKVLKYANFPDLDSQTTATLTSQGMVNLREDHTEISDVFKWLGARGVQQVLELSVPDRLLCPHSDESVTICVNDFSIQLLNWRKLDLYLGGIKNKDNLRELHLYSSGNPSVHDHWCQELPKFAKLERLYINVVEDCLSKPRVQKVIGELQQRLDDINRSEDVNYRWTKKMPRPIKDQQGKYKVHVKETSWNTRKKRKTYRKIQEITNDIVRPNLSAFIEKFKGESRNLNRKTRIALIDSGVVIVGGKDKSQPLRTSMDARLAEEEQRAESSINDLAQRVRAGTSFVRTGDDHEQVWWHASEPHGTQMARLICSIDPTCELYVAKVAETRSAGIPANIVSDAIHWAIEKDVDIISLSLVAYTDVSNLSNALMAAKDKDIVILCSTADEGYRSPTAVTGQSQHQQDVFTIAAHDQWGNVLDYSQKGGYSFGFIGNNVHVGQVPFLKSTESVSGSSVATAIAAGTASLILACYRLSLTYTKSQTNSANINRWRCRAVHQKFSSMQEKPENKFVALDNLCGKDKRLRDADFKATIQENFAFKWDSNSS</sequence>
<name>A0ABR0SGQ8_9HYPO</name>
<gene>
    <name evidence="3" type="ORF">PT974_09653</name>
</gene>
<dbReference type="InterPro" id="IPR002110">
    <property type="entry name" value="Ankyrin_rpt"/>
</dbReference>
<dbReference type="SUPFAM" id="SSF52743">
    <property type="entry name" value="Subtilisin-like"/>
    <property type="match status" value="1"/>
</dbReference>
<dbReference type="Proteomes" id="UP001338125">
    <property type="component" value="Unassembled WGS sequence"/>
</dbReference>
<protein>
    <submittedName>
        <fullName evidence="3">Subtilisin DY-like protein</fullName>
    </submittedName>
</protein>
<dbReference type="SUPFAM" id="SSF48403">
    <property type="entry name" value="Ankyrin repeat"/>
    <property type="match status" value="1"/>
</dbReference>
<evidence type="ECO:0000256" key="1">
    <source>
        <dbReference type="SAM" id="MobiDB-lite"/>
    </source>
</evidence>
<feature type="compositionally biased region" description="Acidic residues" evidence="1">
    <location>
        <begin position="236"/>
        <end position="254"/>
    </location>
</feature>